<name>A0A7K1XWU0_9SPHI</name>
<dbReference type="SUPFAM" id="SSF52833">
    <property type="entry name" value="Thioredoxin-like"/>
    <property type="match status" value="1"/>
</dbReference>
<dbReference type="Proteomes" id="UP000451233">
    <property type="component" value="Unassembled WGS sequence"/>
</dbReference>
<reference evidence="3 4" key="1">
    <citation type="submission" date="2019-11" db="EMBL/GenBank/DDBJ databases">
        <title>Pedobacter sp. HMF7056 Genome sequencing and assembly.</title>
        <authorList>
            <person name="Kang H."/>
            <person name="Kim H."/>
            <person name="Joh K."/>
        </authorList>
    </citation>
    <scope>NUCLEOTIDE SEQUENCE [LARGE SCALE GENOMIC DNA]</scope>
    <source>
        <strain evidence="3 4">HMF7056</strain>
    </source>
</reference>
<dbReference type="GO" id="GO:0016491">
    <property type="term" value="F:oxidoreductase activity"/>
    <property type="evidence" value="ECO:0007669"/>
    <property type="project" value="InterPro"/>
</dbReference>
<dbReference type="PROSITE" id="PS51352">
    <property type="entry name" value="THIOREDOXIN_2"/>
    <property type="match status" value="1"/>
</dbReference>
<organism evidence="3 4">
    <name type="scientific">Hufsiella ginkgonis</name>
    <dbReference type="NCBI Taxonomy" id="2695274"/>
    <lineage>
        <taxon>Bacteria</taxon>
        <taxon>Pseudomonadati</taxon>
        <taxon>Bacteroidota</taxon>
        <taxon>Sphingobacteriia</taxon>
        <taxon>Sphingobacteriales</taxon>
        <taxon>Sphingobacteriaceae</taxon>
        <taxon>Hufsiella</taxon>
    </lineage>
</organism>
<dbReference type="EMBL" id="WVHS01000002">
    <property type="protein sequence ID" value="MXV15239.1"/>
    <property type="molecule type" value="Genomic_DNA"/>
</dbReference>
<evidence type="ECO:0000256" key="1">
    <source>
        <dbReference type="SAM" id="SignalP"/>
    </source>
</evidence>
<dbReference type="InterPro" id="IPR013766">
    <property type="entry name" value="Thioredoxin_domain"/>
</dbReference>
<keyword evidence="1" id="KW-0732">Signal</keyword>
<dbReference type="Pfam" id="PF00578">
    <property type="entry name" value="AhpC-TSA"/>
    <property type="match status" value="1"/>
</dbReference>
<dbReference type="GO" id="GO:0016209">
    <property type="term" value="F:antioxidant activity"/>
    <property type="evidence" value="ECO:0007669"/>
    <property type="project" value="InterPro"/>
</dbReference>
<dbReference type="Gene3D" id="3.40.30.10">
    <property type="entry name" value="Glutaredoxin"/>
    <property type="match status" value="1"/>
</dbReference>
<proteinExistence type="predicted"/>
<feature type="chain" id="PRO_5029464418" evidence="1">
    <location>
        <begin position="21"/>
        <end position="267"/>
    </location>
</feature>
<comment type="caution">
    <text evidence="3">The sequence shown here is derived from an EMBL/GenBank/DDBJ whole genome shotgun (WGS) entry which is preliminary data.</text>
</comment>
<evidence type="ECO:0000259" key="2">
    <source>
        <dbReference type="PROSITE" id="PS51352"/>
    </source>
</evidence>
<dbReference type="PANTHER" id="PTHR42852">
    <property type="entry name" value="THIOL:DISULFIDE INTERCHANGE PROTEIN DSBE"/>
    <property type="match status" value="1"/>
</dbReference>
<gene>
    <name evidence="3" type="ORF">GS398_07995</name>
</gene>
<evidence type="ECO:0000313" key="3">
    <source>
        <dbReference type="EMBL" id="MXV15239.1"/>
    </source>
</evidence>
<dbReference type="PANTHER" id="PTHR42852:SF17">
    <property type="entry name" value="THIOREDOXIN-LIKE PROTEIN HI_1115"/>
    <property type="match status" value="1"/>
</dbReference>
<dbReference type="CDD" id="cd02966">
    <property type="entry name" value="TlpA_like_family"/>
    <property type="match status" value="1"/>
</dbReference>
<evidence type="ECO:0000313" key="4">
    <source>
        <dbReference type="Proteomes" id="UP000451233"/>
    </source>
</evidence>
<feature type="signal peptide" evidence="1">
    <location>
        <begin position="1"/>
        <end position="20"/>
    </location>
</feature>
<accession>A0A7K1XWU0</accession>
<dbReference type="AlphaFoldDB" id="A0A7K1XWU0"/>
<dbReference type="InterPro" id="IPR036249">
    <property type="entry name" value="Thioredoxin-like_sf"/>
</dbReference>
<dbReference type="InterPro" id="IPR000866">
    <property type="entry name" value="AhpC/TSA"/>
</dbReference>
<protein>
    <submittedName>
        <fullName evidence="3">Redoxin domain-containing protein</fullName>
    </submittedName>
</protein>
<dbReference type="InterPro" id="IPR050553">
    <property type="entry name" value="Thioredoxin_ResA/DsbE_sf"/>
</dbReference>
<feature type="domain" description="Thioredoxin" evidence="2">
    <location>
        <begin position="122"/>
        <end position="257"/>
    </location>
</feature>
<keyword evidence="4" id="KW-1185">Reference proteome</keyword>
<dbReference type="RefSeq" id="WP_160906244.1">
    <property type="nucleotide sequence ID" value="NZ_WVHS01000002.1"/>
</dbReference>
<sequence>MKKATIFFLFMALLTGFAQATLQVGEPVMPVVNILKDYETLSRYYVSEVRLWDDFKGYDASMHPLKEADFLKQNATGKYLPLRLVAKDGSLIYKLYPAKLPAESIMRALLEWKGGERYKFYLMEGKKLPDFNFTDINGKLYNAQSTKNKLVVLKFWFISCKPCAEEMPGLNRMVAGYKDRKDILFVSLALDPKKDLQAFLKTTTFSYAVVPDKDKYLREVLKIDAYPTHMIVDKQGTISKVLGTADELVAALNKEAAGKWHSSSLVN</sequence>